<name>I6PE71_9GAMM</name>
<keyword evidence="5 8" id="KW-1133">Transmembrane helix</keyword>
<evidence type="ECO:0000256" key="7">
    <source>
        <dbReference type="ARBA" id="ARBA00023136"/>
    </source>
</evidence>
<sequence length="352" mass="39849">MSNKTEKPTPKRLRDAAKKGQTFKSRDAIIACTILCGVAWLTSFTSLESLMDFYRQLVAGNFSLSLSAYRNALVLLALRLLLPVIAIGIAASALPLLLQTGFLLATRAFKLNFQALNPARGIKKIFSLRTAKDGLKAMLYLGGGAMALVIVWRSQRQLLFAQLFANPQDIVTIWRQLLMSLVLTCLLCIVCVMILDAIADYFLHLRDLKMDKQEIKREMKEQEGDPEIKHRRREAHMEILSKQTQSDIKGSQLIIANPTHLAVGIYHNPELTPVPFISVLERNQRALAVRAYAKKVGVPVIEDVKLARRIYHTHHLYSFVKINELDEVLRLLSWLQDVENAGHYDYAKENDE</sequence>
<keyword evidence="7 8" id="KW-0472">Membrane</keyword>
<comment type="subcellular location">
    <subcellularLocation>
        <location evidence="1">Cell membrane</location>
        <topology evidence="1">Multi-pass membrane protein</topology>
    </subcellularLocation>
</comment>
<evidence type="ECO:0000256" key="3">
    <source>
        <dbReference type="ARBA" id="ARBA00022475"/>
    </source>
</evidence>
<dbReference type="Pfam" id="PF01312">
    <property type="entry name" value="Bac_export_2"/>
    <property type="match status" value="1"/>
</dbReference>
<dbReference type="PANTHER" id="PTHR30531">
    <property type="entry name" value="FLAGELLAR BIOSYNTHETIC PROTEIN FLHB"/>
    <property type="match status" value="1"/>
</dbReference>
<dbReference type="NCBIfam" id="TIGR01404">
    <property type="entry name" value="FlhB_rel_III"/>
    <property type="match status" value="1"/>
</dbReference>
<dbReference type="AlphaFoldDB" id="I6PE71"/>
<protein>
    <submittedName>
        <fullName evidence="9">Putative type III secretion system protein SpaS</fullName>
    </submittedName>
</protein>
<evidence type="ECO:0000256" key="5">
    <source>
        <dbReference type="ARBA" id="ARBA00022989"/>
    </source>
</evidence>
<dbReference type="GO" id="GO:0005886">
    <property type="term" value="C:plasma membrane"/>
    <property type="evidence" value="ECO:0007669"/>
    <property type="project" value="UniProtKB-SubCell"/>
</dbReference>
<feature type="transmembrane region" description="Helical" evidence="8">
    <location>
        <begin position="28"/>
        <end position="47"/>
    </location>
</feature>
<dbReference type="PANTHER" id="PTHR30531:SF14">
    <property type="entry name" value="SURFACE PRESENTATION OF ANTIGENS PROTEIN SPAS"/>
    <property type="match status" value="1"/>
</dbReference>
<dbReference type="Gene3D" id="6.10.250.2080">
    <property type="match status" value="1"/>
</dbReference>
<evidence type="ECO:0000256" key="1">
    <source>
        <dbReference type="ARBA" id="ARBA00004651"/>
    </source>
</evidence>
<organism evidence="9">
    <name type="scientific">Candidatus Sodalis melophagi</name>
    <dbReference type="NCBI Taxonomy" id="1173031"/>
    <lineage>
        <taxon>Bacteria</taxon>
        <taxon>Pseudomonadati</taxon>
        <taxon>Pseudomonadota</taxon>
        <taxon>Gammaproteobacteria</taxon>
        <taxon>Enterobacterales</taxon>
        <taxon>Bruguierivoracaceae</taxon>
        <taxon>Sodalis</taxon>
    </lineage>
</organism>
<accession>I6PE71</accession>
<evidence type="ECO:0000256" key="2">
    <source>
        <dbReference type="ARBA" id="ARBA00010690"/>
    </source>
</evidence>
<gene>
    <name evidence="9" type="primary">spaS</name>
</gene>
<feature type="transmembrane region" description="Helical" evidence="8">
    <location>
        <begin position="173"/>
        <end position="203"/>
    </location>
</feature>
<keyword evidence="3" id="KW-1003">Cell membrane</keyword>
<dbReference type="Gene3D" id="3.40.1690.10">
    <property type="entry name" value="secretion proteins EscU"/>
    <property type="match status" value="1"/>
</dbReference>
<dbReference type="InterPro" id="IPR006135">
    <property type="entry name" value="T3SS_substrate_exporter"/>
</dbReference>
<dbReference type="InterPro" id="IPR006307">
    <property type="entry name" value="BsaZ-like"/>
</dbReference>
<keyword evidence="4 8" id="KW-0812">Transmembrane</keyword>
<dbReference type="NCBIfam" id="NF006017">
    <property type="entry name" value="PRK08156.1"/>
    <property type="match status" value="1"/>
</dbReference>
<reference evidence="9" key="1">
    <citation type="journal article" date="2012" name="PLoS ONE">
        <title>Candidatus Sodalis melophagi sp. nov.: Phylogenetically Independent Comparative Model to the Tsetse Fly Symbiont Sodalis glossinidius.</title>
        <authorList>
            <person name="Chrudimsky T."/>
            <person name="Husnik F."/>
            <person name="Novakova E."/>
            <person name="Hypsa V."/>
        </authorList>
    </citation>
    <scope>NUCLEOTIDE SEQUENCE</scope>
    <source>
        <strain evidence="9">CZT</strain>
    </source>
</reference>
<comment type="similarity">
    <text evidence="2">Belongs to the type III secretion exporter family.</text>
</comment>
<dbReference type="SUPFAM" id="SSF160544">
    <property type="entry name" value="EscU C-terminal domain-like"/>
    <property type="match status" value="1"/>
</dbReference>
<evidence type="ECO:0000313" key="9">
    <source>
        <dbReference type="EMBL" id="AFH88789.1"/>
    </source>
</evidence>
<dbReference type="GO" id="GO:0009306">
    <property type="term" value="P:protein secretion"/>
    <property type="evidence" value="ECO:0007669"/>
    <property type="project" value="InterPro"/>
</dbReference>
<dbReference type="EMBL" id="JQ003581">
    <property type="protein sequence ID" value="AFH88789.1"/>
    <property type="molecule type" value="Genomic_DNA"/>
</dbReference>
<proteinExistence type="inferred from homology"/>
<dbReference type="PRINTS" id="PR00950">
    <property type="entry name" value="TYPE3IMSPROT"/>
</dbReference>
<evidence type="ECO:0000256" key="6">
    <source>
        <dbReference type="ARBA" id="ARBA00023026"/>
    </source>
</evidence>
<evidence type="ECO:0000256" key="4">
    <source>
        <dbReference type="ARBA" id="ARBA00022692"/>
    </source>
</evidence>
<dbReference type="MEROPS" id="N06.002"/>
<dbReference type="InterPro" id="IPR029025">
    <property type="entry name" value="T3SS_substrate_exporter_C"/>
</dbReference>
<keyword evidence="6" id="KW-0843">Virulence</keyword>
<feature type="transmembrane region" description="Helical" evidence="8">
    <location>
        <begin position="72"/>
        <end position="98"/>
    </location>
</feature>
<evidence type="ECO:0000256" key="8">
    <source>
        <dbReference type="SAM" id="Phobius"/>
    </source>
</evidence>